<dbReference type="Pfam" id="PF00664">
    <property type="entry name" value="ABC_membrane"/>
    <property type="match status" value="1"/>
</dbReference>
<dbReference type="InterPro" id="IPR036640">
    <property type="entry name" value="ABC1_TM_sf"/>
</dbReference>
<dbReference type="GO" id="GO:0140359">
    <property type="term" value="F:ABC-type transporter activity"/>
    <property type="evidence" value="ECO:0007669"/>
    <property type="project" value="InterPro"/>
</dbReference>
<accession>A0A448WDK1</accession>
<proteinExistence type="predicted"/>
<comment type="subcellular location">
    <subcellularLocation>
        <location evidence="1">Membrane</location>
        <topology evidence="1">Multi-pass membrane protein</topology>
    </subcellularLocation>
</comment>
<evidence type="ECO:0000259" key="7">
    <source>
        <dbReference type="PROSITE" id="PS50929"/>
    </source>
</evidence>
<comment type="caution">
    <text evidence="8">The sequence shown here is derived from an EMBL/GenBank/DDBJ whole genome shotgun (WGS) entry which is preliminary data.</text>
</comment>
<feature type="transmembrane region" description="Helical" evidence="6">
    <location>
        <begin position="65"/>
        <end position="88"/>
    </location>
</feature>
<dbReference type="GO" id="GO:0006879">
    <property type="term" value="P:intracellular iron ion homeostasis"/>
    <property type="evidence" value="ECO:0007669"/>
    <property type="project" value="TreeGrafter"/>
</dbReference>
<dbReference type="PANTHER" id="PTHR24221:SF402">
    <property type="entry name" value="IRON-SULFUR CLUSTERS TRANSPORTER ABCB7, MITOCHONDRIAL"/>
    <property type="match status" value="1"/>
</dbReference>
<evidence type="ECO:0000313" key="8">
    <source>
        <dbReference type="EMBL" id="VEL08976.1"/>
    </source>
</evidence>
<keyword evidence="5 6" id="KW-0472">Membrane</keyword>
<evidence type="ECO:0000256" key="2">
    <source>
        <dbReference type="ARBA" id="ARBA00022448"/>
    </source>
</evidence>
<keyword evidence="9" id="KW-1185">Reference proteome</keyword>
<dbReference type="Gene3D" id="1.20.1560.10">
    <property type="entry name" value="ABC transporter type 1, transmembrane domain"/>
    <property type="match status" value="1"/>
</dbReference>
<evidence type="ECO:0000313" key="9">
    <source>
        <dbReference type="Proteomes" id="UP000784294"/>
    </source>
</evidence>
<dbReference type="EMBL" id="CAAALY010005181">
    <property type="protein sequence ID" value="VEL08976.1"/>
    <property type="molecule type" value="Genomic_DNA"/>
</dbReference>
<dbReference type="InterPro" id="IPR039421">
    <property type="entry name" value="Type_1_exporter"/>
</dbReference>
<evidence type="ECO:0000256" key="1">
    <source>
        <dbReference type="ARBA" id="ARBA00004141"/>
    </source>
</evidence>
<dbReference type="PANTHER" id="PTHR24221">
    <property type="entry name" value="ATP-BINDING CASSETTE SUB-FAMILY B"/>
    <property type="match status" value="1"/>
</dbReference>
<dbReference type="PROSITE" id="PS50929">
    <property type="entry name" value="ABC_TM1F"/>
    <property type="match status" value="1"/>
</dbReference>
<evidence type="ECO:0000256" key="6">
    <source>
        <dbReference type="SAM" id="Phobius"/>
    </source>
</evidence>
<name>A0A448WDK1_9PLAT</name>
<dbReference type="Proteomes" id="UP000784294">
    <property type="component" value="Unassembled WGS sequence"/>
</dbReference>
<keyword evidence="3 6" id="KW-0812">Transmembrane</keyword>
<dbReference type="AlphaFoldDB" id="A0A448WDK1"/>
<dbReference type="InterPro" id="IPR011527">
    <property type="entry name" value="ABC1_TM_dom"/>
</dbReference>
<dbReference type="GO" id="GO:0005524">
    <property type="term" value="F:ATP binding"/>
    <property type="evidence" value="ECO:0007669"/>
    <property type="project" value="InterPro"/>
</dbReference>
<organism evidence="8 9">
    <name type="scientific">Protopolystoma xenopodis</name>
    <dbReference type="NCBI Taxonomy" id="117903"/>
    <lineage>
        <taxon>Eukaryota</taxon>
        <taxon>Metazoa</taxon>
        <taxon>Spiralia</taxon>
        <taxon>Lophotrochozoa</taxon>
        <taxon>Platyhelminthes</taxon>
        <taxon>Monogenea</taxon>
        <taxon>Polyopisthocotylea</taxon>
        <taxon>Polystomatidea</taxon>
        <taxon>Polystomatidae</taxon>
        <taxon>Protopolystoma</taxon>
    </lineage>
</organism>
<dbReference type="SUPFAM" id="SSF90123">
    <property type="entry name" value="ABC transporter transmembrane region"/>
    <property type="match status" value="1"/>
</dbReference>
<sequence>MVTRWRTQFRQQMNLADNLAGSHAVDSLINYETVKYFNNEAHEVRVYDRLLTDFERASVRTATSLSLLNFGQAAIFSAGLASTMALVAHQIPLLPLVHEATTVMQKAAAGLTVGDLVLVNGLLFQLSVPLNLLGSQYREVRQSLVDMSNLMRLMDKEPRVKNIRSTGNEHITVSALIQRVVVAGQQAN</sequence>
<evidence type="ECO:0000256" key="3">
    <source>
        <dbReference type="ARBA" id="ARBA00022692"/>
    </source>
</evidence>
<keyword evidence="4 6" id="KW-1133">Transmembrane helix</keyword>
<feature type="domain" description="ABC transmembrane type-1" evidence="7">
    <location>
        <begin position="1"/>
        <end position="142"/>
    </location>
</feature>
<evidence type="ECO:0000256" key="4">
    <source>
        <dbReference type="ARBA" id="ARBA00022989"/>
    </source>
</evidence>
<gene>
    <name evidence="8" type="ORF">PXEA_LOCUS2416</name>
</gene>
<reference evidence="8" key="1">
    <citation type="submission" date="2018-11" db="EMBL/GenBank/DDBJ databases">
        <authorList>
            <consortium name="Pathogen Informatics"/>
        </authorList>
    </citation>
    <scope>NUCLEOTIDE SEQUENCE</scope>
</reference>
<protein>
    <recommendedName>
        <fullName evidence="7">ABC transmembrane type-1 domain-containing protein</fullName>
    </recommendedName>
</protein>
<evidence type="ECO:0000256" key="5">
    <source>
        <dbReference type="ARBA" id="ARBA00023136"/>
    </source>
</evidence>
<dbReference type="GO" id="GO:0005743">
    <property type="term" value="C:mitochondrial inner membrane"/>
    <property type="evidence" value="ECO:0007669"/>
    <property type="project" value="TreeGrafter"/>
</dbReference>
<dbReference type="OrthoDB" id="6500128at2759"/>
<keyword evidence="2" id="KW-0813">Transport</keyword>